<dbReference type="STRING" id="56646.A0A2L2T4W4"/>
<evidence type="ECO:0000313" key="4">
    <source>
        <dbReference type="Proteomes" id="UP000245910"/>
    </source>
</evidence>
<dbReference type="SMART" id="SM00714">
    <property type="entry name" value="LITAF"/>
    <property type="match status" value="1"/>
</dbReference>
<dbReference type="Pfam" id="PF10601">
    <property type="entry name" value="zf-LITAF-like"/>
    <property type="match status" value="1"/>
</dbReference>
<dbReference type="InterPro" id="IPR006629">
    <property type="entry name" value="LITAF"/>
</dbReference>
<name>A0A2L2T4W4_9HYPO</name>
<proteinExistence type="predicted"/>
<dbReference type="PROSITE" id="PS51837">
    <property type="entry name" value="LITAF"/>
    <property type="match status" value="1"/>
</dbReference>
<dbReference type="AlphaFoldDB" id="A0A2L2T4W4"/>
<evidence type="ECO:0000259" key="2">
    <source>
        <dbReference type="PROSITE" id="PS51837"/>
    </source>
</evidence>
<protein>
    <recommendedName>
        <fullName evidence="2">LITAF domain-containing protein</fullName>
    </recommendedName>
</protein>
<evidence type="ECO:0000313" key="3">
    <source>
        <dbReference type="EMBL" id="CEI60001.1"/>
    </source>
</evidence>
<accession>A0A2L2T4W4</accession>
<feature type="region of interest" description="Disordered" evidence="1">
    <location>
        <begin position="1"/>
        <end position="21"/>
    </location>
</feature>
<organism evidence="3 4">
    <name type="scientific">Fusarium venenatum</name>
    <dbReference type="NCBI Taxonomy" id="56646"/>
    <lineage>
        <taxon>Eukaryota</taxon>
        <taxon>Fungi</taxon>
        <taxon>Dikarya</taxon>
        <taxon>Ascomycota</taxon>
        <taxon>Pezizomycotina</taxon>
        <taxon>Sordariomycetes</taxon>
        <taxon>Hypocreomycetidae</taxon>
        <taxon>Hypocreales</taxon>
        <taxon>Nectriaceae</taxon>
        <taxon>Fusarium</taxon>
    </lineage>
</organism>
<dbReference type="Proteomes" id="UP000245910">
    <property type="component" value="Chromosome II"/>
</dbReference>
<dbReference type="EMBL" id="LN649230">
    <property type="protein sequence ID" value="CEI60001.1"/>
    <property type="molecule type" value="Genomic_DNA"/>
</dbReference>
<reference evidence="4" key="1">
    <citation type="submission" date="2014-10" db="EMBL/GenBank/DDBJ databases">
        <authorList>
            <person name="King R."/>
        </authorList>
    </citation>
    <scope>NUCLEOTIDE SEQUENCE [LARGE SCALE GENOMIC DNA]</scope>
    <source>
        <strain evidence="4">A3/5</strain>
    </source>
</reference>
<feature type="domain" description="LITAF" evidence="2">
    <location>
        <begin position="135"/>
        <end position="217"/>
    </location>
</feature>
<evidence type="ECO:0000256" key="1">
    <source>
        <dbReference type="SAM" id="MobiDB-lite"/>
    </source>
</evidence>
<sequence>MDSNYPGSPLPPPSYSEATTTDPFTTVSFGVVSPVTTSSSPVPFNVTVSPMATPPLSSRSIEELPNSQTYLFNHNVSAGQFDTDCSLEAVVPDGLELAVMEHSADRDILPIAYESTSQISNAEYESGLEVMAVTPPVKTVTPLHLLGDQPESIDCPYCLRRSETRVRKKPSSTTHLQAVALLMTTVCGAAAPYMKKWSFDIEQFCQNCNNRVMYRARGKDIRICKVPESWKEESKLPDADGDISKRW</sequence>
<keyword evidence="4" id="KW-1185">Reference proteome</keyword>